<accession>A0A9X3EG88</accession>
<evidence type="ECO:0000256" key="12">
    <source>
        <dbReference type="SAM" id="MobiDB-lite"/>
    </source>
</evidence>
<keyword evidence="5 11" id="KW-1003">Cell membrane</keyword>
<keyword evidence="14" id="KW-1185">Reference proteome</keyword>
<evidence type="ECO:0000256" key="3">
    <source>
        <dbReference type="ARBA" id="ARBA00017876"/>
    </source>
</evidence>
<keyword evidence="9 11" id="KW-0811">Translocation</keyword>
<protein>
    <recommendedName>
        <fullName evidence="3 11">Protein-export membrane protein SecG</fullName>
    </recommendedName>
</protein>
<evidence type="ECO:0000256" key="11">
    <source>
        <dbReference type="RuleBase" id="RU365087"/>
    </source>
</evidence>
<dbReference type="PANTHER" id="PTHR34182">
    <property type="entry name" value="PROTEIN-EXPORT MEMBRANE PROTEIN SECG"/>
    <property type="match status" value="1"/>
</dbReference>
<gene>
    <name evidence="13" type="primary">secG</name>
    <name evidence="13" type="ORF">OUO13_17475</name>
</gene>
<evidence type="ECO:0000256" key="5">
    <source>
        <dbReference type="ARBA" id="ARBA00022475"/>
    </source>
</evidence>
<dbReference type="GO" id="GO:0009306">
    <property type="term" value="P:protein secretion"/>
    <property type="evidence" value="ECO:0007669"/>
    <property type="project" value="UniProtKB-UniRule"/>
</dbReference>
<proteinExistence type="inferred from homology"/>
<dbReference type="GO" id="GO:0015450">
    <property type="term" value="F:protein-transporting ATPase activity"/>
    <property type="evidence" value="ECO:0007669"/>
    <property type="project" value="UniProtKB-UniRule"/>
</dbReference>
<dbReference type="RefSeq" id="WP_283175178.1">
    <property type="nucleotide sequence ID" value="NZ_JAPNOA010000058.1"/>
</dbReference>
<evidence type="ECO:0000256" key="6">
    <source>
        <dbReference type="ARBA" id="ARBA00022692"/>
    </source>
</evidence>
<dbReference type="PANTHER" id="PTHR34182:SF1">
    <property type="entry name" value="PROTEIN-EXPORT MEMBRANE PROTEIN SECG"/>
    <property type="match status" value="1"/>
</dbReference>
<dbReference type="GO" id="GO:0005886">
    <property type="term" value="C:plasma membrane"/>
    <property type="evidence" value="ECO:0007669"/>
    <property type="project" value="UniProtKB-SubCell"/>
</dbReference>
<sequence length="128" mass="13071">MESIILVVHILLALGIIGFVMLQQGKGADAGASFGGGASQTVFGSAGSGNFLSHTTAWLAAGFFVTSLALGVYAKHKADSVSEIGIPSQEVIEKLEKDVPVVEEYVPPSDAPDLDASAANEPAADKAN</sequence>
<comment type="caution">
    <text evidence="13">The sequence shown here is derived from an EMBL/GenBank/DDBJ whole genome shotgun (WGS) entry which is preliminary data.</text>
</comment>
<evidence type="ECO:0000313" key="14">
    <source>
        <dbReference type="Proteomes" id="UP001150830"/>
    </source>
</evidence>
<evidence type="ECO:0000313" key="13">
    <source>
        <dbReference type="EMBL" id="MCY0966972.1"/>
    </source>
</evidence>
<dbReference type="AlphaFoldDB" id="A0A9X3EG88"/>
<dbReference type="GO" id="GO:0043952">
    <property type="term" value="P:protein transport by the Sec complex"/>
    <property type="evidence" value="ECO:0007669"/>
    <property type="project" value="TreeGrafter"/>
</dbReference>
<dbReference type="NCBIfam" id="TIGR00810">
    <property type="entry name" value="secG"/>
    <property type="match status" value="1"/>
</dbReference>
<evidence type="ECO:0000256" key="8">
    <source>
        <dbReference type="ARBA" id="ARBA00022989"/>
    </source>
</evidence>
<keyword evidence="8 11" id="KW-1133">Transmembrane helix</keyword>
<dbReference type="Pfam" id="PF03840">
    <property type="entry name" value="SecG"/>
    <property type="match status" value="1"/>
</dbReference>
<comment type="caution">
    <text evidence="11">Lacks conserved residue(s) required for the propagation of feature annotation.</text>
</comment>
<keyword evidence="7 11" id="KW-0653">Protein transport</keyword>
<organism evidence="13 14">
    <name type="scientific">Parathalassolituus penaei</name>
    <dbReference type="NCBI Taxonomy" id="2997323"/>
    <lineage>
        <taxon>Bacteria</taxon>
        <taxon>Pseudomonadati</taxon>
        <taxon>Pseudomonadota</taxon>
        <taxon>Gammaproteobacteria</taxon>
        <taxon>Oceanospirillales</taxon>
        <taxon>Oceanospirillaceae</taxon>
        <taxon>Parathalassolituus</taxon>
    </lineage>
</organism>
<dbReference type="InterPro" id="IPR004692">
    <property type="entry name" value="SecG"/>
</dbReference>
<evidence type="ECO:0000256" key="2">
    <source>
        <dbReference type="ARBA" id="ARBA00008445"/>
    </source>
</evidence>
<name>A0A9X3EG88_9GAMM</name>
<comment type="function">
    <text evidence="11">Involved in protein export. Participates in an early event of protein translocation.</text>
</comment>
<evidence type="ECO:0000256" key="9">
    <source>
        <dbReference type="ARBA" id="ARBA00023010"/>
    </source>
</evidence>
<dbReference type="GO" id="GO:0065002">
    <property type="term" value="P:intracellular protein transmembrane transport"/>
    <property type="evidence" value="ECO:0007669"/>
    <property type="project" value="TreeGrafter"/>
</dbReference>
<feature type="region of interest" description="Disordered" evidence="12">
    <location>
        <begin position="106"/>
        <end position="128"/>
    </location>
</feature>
<keyword evidence="6 11" id="KW-0812">Transmembrane</keyword>
<evidence type="ECO:0000256" key="10">
    <source>
        <dbReference type="ARBA" id="ARBA00023136"/>
    </source>
</evidence>
<feature type="transmembrane region" description="Helical" evidence="11">
    <location>
        <begin position="51"/>
        <end position="74"/>
    </location>
</feature>
<evidence type="ECO:0000256" key="7">
    <source>
        <dbReference type="ARBA" id="ARBA00022927"/>
    </source>
</evidence>
<keyword evidence="10 11" id="KW-0472">Membrane</keyword>
<evidence type="ECO:0000256" key="4">
    <source>
        <dbReference type="ARBA" id="ARBA00022448"/>
    </source>
</evidence>
<comment type="similarity">
    <text evidence="2 11">Belongs to the SecG family.</text>
</comment>
<dbReference type="Proteomes" id="UP001150830">
    <property type="component" value="Unassembled WGS sequence"/>
</dbReference>
<reference evidence="13" key="1">
    <citation type="submission" date="2022-11" db="EMBL/GenBank/DDBJ databases">
        <title>Parathalassolutuus dongxingensis gen. nov., sp. nov., a novel member of family Oceanospirillaceae isolated from a coastal shrimp pond in Guangxi, China.</title>
        <authorList>
            <person name="Chen H."/>
        </authorList>
    </citation>
    <scope>NUCLEOTIDE SEQUENCE</scope>
    <source>
        <strain evidence="13">G-43</strain>
    </source>
</reference>
<dbReference type="PRINTS" id="PR01651">
    <property type="entry name" value="SECGEXPORT"/>
</dbReference>
<comment type="subcellular location">
    <subcellularLocation>
        <location evidence="1 11">Cell membrane</location>
        <topology evidence="1 11">Multi-pass membrane protein</topology>
    </subcellularLocation>
</comment>
<keyword evidence="4 11" id="KW-0813">Transport</keyword>
<evidence type="ECO:0000256" key="1">
    <source>
        <dbReference type="ARBA" id="ARBA00004651"/>
    </source>
</evidence>
<dbReference type="EMBL" id="JAPNOA010000058">
    <property type="protein sequence ID" value="MCY0966972.1"/>
    <property type="molecule type" value="Genomic_DNA"/>
</dbReference>